<protein>
    <submittedName>
        <fullName evidence="2">Uncharacterized protein</fullName>
    </submittedName>
</protein>
<feature type="compositionally biased region" description="Low complexity" evidence="1">
    <location>
        <begin position="264"/>
        <end position="301"/>
    </location>
</feature>
<evidence type="ECO:0000256" key="1">
    <source>
        <dbReference type="SAM" id="MobiDB-lite"/>
    </source>
</evidence>
<accession>A0AA41YP44</accession>
<dbReference type="AlphaFoldDB" id="A0AA41YP44"/>
<evidence type="ECO:0000313" key="2">
    <source>
        <dbReference type="EMBL" id="MCW3477494.1"/>
    </source>
</evidence>
<keyword evidence="3" id="KW-1185">Reference proteome</keyword>
<comment type="caution">
    <text evidence="2">The sequence shown here is derived from an EMBL/GenBank/DDBJ whole genome shotgun (WGS) entry which is preliminary data.</text>
</comment>
<dbReference type="PANTHER" id="PTHR35894:SF1">
    <property type="entry name" value="PHOSPHORIBULOKINASE _ URIDINE KINASE FAMILY"/>
    <property type="match status" value="1"/>
</dbReference>
<proteinExistence type="predicted"/>
<reference evidence="2" key="1">
    <citation type="submission" date="2022-09" db="EMBL/GenBank/DDBJ databases">
        <title>Rhodovastum sp. nov. RN2-1 isolated from soil in Seongnam, South Korea.</title>
        <authorList>
            <person name="Le N.T."/>
        </authorList>
    </citation>
    <scope>NUCLEOTIDE SEQUENCE</scope>
    <source>
        <strain evidence="2">RN2-1</strain>
    </source>
</reference>
<reference evidence="2" key="2">
    <citation type="submission" date="2022-10" db="EMBL/GenBank/DDBJ databases">
        <authorList>
            <person name="Trinh H.N."/>
        </authorList>
    </citation>
    <scope>NUCLEOTIDE SEQUENCE</scope>
    <source>
        <strain evidence="2">RN2-1</strain>
    </source>
</reference>
<dbReference type="Proteomes" id="UP001165679">
    <property type="component" value="Unassembled WGS sequence"/>
</dbReference>
<dbReference type="PANTHER" id="PTHR35894">
    <property type="entry name" value="GENERAL SECRETION PATHWAY PROTEIN A-RELATED"/>
    <property type="match status" value="1"/>
</dbReference>
<name>A0AA41YP44_9PROT</name>
<dbReference type="InterPro" id="IPR052026">
    <property type="entry name" value="ExeA_AAA_ATPase_DNA-bind"/>
</dbReference>
<organism evidence="2 3">
    <name type="scientific">Limobrevibacterium gyesilva</name>
    <dbReference type="NCBI Taxonomy" id="2991712"/>
    <lineage>
        <taxon>Bacteria</taxon>
        <taxon>Pseudomonadati</taxon>
        <taxon>Pseudomonadota</taxon>
        <taxon>Alphaproteobacteria</taxon>
        <taxon>Acetobacterales</taxon>
        <taxon>Acetobacteraceae</taxon>
        <taxon>Limobrevibacterium</taxon>
    </lineage>
</organism>
<feature type="region of interest" description="Disordered" evidence="1">
    <location>
        <begin position="262"/>
        <end position="362"/>
    </location>
</feature>
<gene>
    <name evidence="2" type="ORF">OL599_23290</name>
</gene>
<sequence length="378" mass="39398">MPRDQSKSGLFPGGENRALAAYVATPASRLADAIRRQQRFMALIGQGGPDTAGVVSALMARLAGSAVRVVRVANPLTSPLTLTRLILQIGGDQATSADEELAIGVRSLTVRTSDERQVVLLIEQADTLQRQALLFLQALSDLAPPRAPVLQVLFAGKSRLLTLLEGAEFSRIREQLATSVVLEGESGESGPPPAPPVPTATPAIPLNLVAASSRRRGRASARRWRRPIGALVAIAALVFAATGGTRFYRDVEESVVALLHPQSGPTAPAADDGAAAADPAPAIPAATAPSAPPTAAVAGLPPGNPAPVPAPVEPGLADHGATPSPETASANAEGESEERLRREFNTFLSRSGPGLAQLTDAQRETLFQQYLARRRTSH</sequence>
<evidence type="ECO:0000313" key="3">
    <source>
        <dbReference type="Proteomes" id="UP001165679"/>
    </source>
</evidence>
<dbReference type="EMBL" id="JAPDNT010000039">
    <property type="protein sequence ID" value="MCW3477494.1"/>
    <property type="molecule type" value="Genomic_DNA"/>
</dbReference>
<feature type="compositionally biased region" description="Pro residues" evidence="1">
    <location>
        <begin position="302"/>
        <end position="312"/>
    </location>
</feature>